<keyword evidence="2" id="KW-1185">Reference proteome</keyword>
<sequence length="574" mass="64226">MMTSKLLVIYREQAISQRQLLATRSFCLGLFKLAKAEPDLVFAQPQLYKAEYSYIENLTFNAAVNALLISVRNNLNDAISLQLMCACVGLIAVDQDNIANHYVKQGKTRAPAPLSTSHNTLLRNIKKSKHHIWSSVHFIGPYIHQASRTKLAQFTLLQSIAYIGLKLTLLCTPNKKYKTPKYAFAFKQLCLLSPEHWSRCLTPLLPYPSLTPPGTFVRVNNAELYLVLSISQLGVTVKRIGKKSEEPIVTNLKLTKIESLAQCYSNQTVQKISMLDQWWDRSLQRFLQDQQPQQSVSPFASRSPIQAAPSSLLVVQDQLNNTDTDVSIIAKAMAQEPTFIKQLQQSASKNNRHKQPITSIQQCLAMLGYERASNVLLENALLLKLNQEYFPLQQRLLIFTQLSASIAQFLASKSNRQSPILASKSMHFLLSGLFTSVTIKTLNSWPLGTAQALKLSNLIAVPHKQDLKKISLLLAQTWQQNQSILTDLDEYDLANLSTEKQTIQPTSYLLGLSLVIAKKAYFSQSIDSVETKNYIDLALKSLDLAPKILEEAANTCLCLTAAYSPLCHTESAAR</sequence>
<gene>
    <name evidence="1" type="ORF">RS130_21350</name>
</gene>
<dbReference type="EMBL" id="JAWDIO010000002">
    <property type="protein sequence ID" value="MDU0356097.1"/>
    <property type="molecule type" value="Genomic_DNA"/>
</dbReference>
<evidence type="ECO:0008006" key="3">
    <source>
        <dbReference type="Google" id="ProtNLM"/>
    </source>
</evidence>
<reference evidence="1 2" key="1">
    <citation type="submission" date="2023-10" db="EMBL/GenBank/DDBJ databases">
        <title>Glaciecola aquimarina strain GGW-M5 nov., isolated from a coastal seawater.</title>
        <authorList>
            <person name="Bayburt H."/>
            <person name="Kim J.M."/>
            <person name="Choi B.J."/>
            <person name="Jeon C.O."/>
        </authorList>
    </citation>
    <scope>NUCLEOTIDE SEQUENCE [LARGE SCALE GENOMIC DNA]</scope>
    <source>
        <strain evidence="1 2">KCTC 32108</strain>
    </source>
</reference>
<proteinExistence type="predicted"/>
<organism evidence="1 2">
    <name type="scientific">Paraglaciecola aquimarina</name>
    <dbReference type="NCBI Taxonomy" id="1235557"/>
    <lineage>
        <taxon>Bacteria</taxon>
        <taxon>Pseudomonadati</taxon>
        <taxon>Pseudomonadota</taxon>
        <taxon>Gammaproteobacteria</taxon>
        <taxon>Alteromonadales</taxon>
        <taxon>Alteromonadaceae</taxon>
        <taxon>Paraglaciecola</taxon>
    </lineage>
</organism>
<dbReference type="RefSeq" id="WP_316027604.1">
    <property type="nucleotide sequence ID" value="NZ_JAWDIO010000002.1"/>
</dbReference>
<dbReference type="Gene3D" id="1.10.3210.10">
    <property type="entry name" value="Hypothetical protein af1432"/>
    <property type="match status" value="1"/>
</dbReference>
<evidence type="ECO:0000313" key="1">
    <source>
        <dbReference type="EMBL" id="MDU0356097.1"/>
    </source>
</evidence>
<protein>
    <recommendedName>
        <fullName evidence="3">HDOD domain-containing protein</fullName>
    </recommendedName>
</protein>
<evidence type="ECO:0000313" key="2">
    <source>
        <dbReference type="Proteomes" id="UP001247805"/>
    </source>
</evidence>
<dbReference type="SUPFAM" id="SSF109604">
    <property type="entry name" value="HD-domain/PDEase-like"/>
    <property type="match status" value="1"/>
</dbReference>
<accession>A0ABU3T1M7</accession>
<dbReference type="Proteomes" id="UP001247805">
    <property type="component" value="Unassembled WGS sequence"/>
</dbReference>
<comment type="caution">
    <text evidence="1">The sequence shown here is derived from an EMBL/GenBank/DDBJ whole genome shotgun (WGS) entry which is preliminary data.</text>
</comment>
<name>A0ABU3T1M7_9ALTE</name>